<name>A0ABY2JXB5_9MICC</name>
<reference evidence="2 3" key="1">
    <citation type="submission" date="2019-03" db="EMBL/GenBank/DDBJ databases">
        <title>Reclassification of Micrococcus aloeverae and Micrococcus yunnanensis as later heterotypic synonyms of Micrococcus luteus.</title>
        <authorList>
            <person name="Huang C.-H."/>
        </authorList>
    </citation>
    <scope>NUCLEOTIDE SEQUENCE [LARGE SCALE GENOMIC DNA]</scope>
    <source>
        <strain evidence="2 3">BCRC 12151</strain>
    </source>
</reference>
<dbReference type="EMBL" id="SPKT01000024">
    <property type="protein sequence ID" value="TFH98081.1"/>
    <property type="molecule type" value="Genomic_DNA"/>
</dbReference>
<evidence type="ECO:0000313" key="2">
    <source>
        <dbReference type="EMBL" id="TFH98081.1"/>
    </source>
</evidence>
<dbReference type="Gene3D" id="2.50.20.20">
    <property type="match status" value="1"/>
</dbReference>
<gene>
    <name evidence="2" type="ORF">E4A49_10195</name>
</gene>
<comment type="caution">
    <text evidence="2">The sequence shown here is derived from an EMBL/GenBank/DDBJ whole genome shotgun (WGS) entry which is preliminary data.</text>
</comment>
<feature type="region of interest" description="Disordered" evidence="1">
    <location>
        <begin position="208"/>
        <end position="246"/>
    </location>
</feature>
<protein>
    <recommendedName>
        <fullName evidence="4">Lipoprotein</fullName>
    </recommendedName>
</protein>
<keyword evidence="3" id="KW-1185">Reference proteome</keyword>
<evidence type="ECO:0000256" key="1">
    <source>
        <dbReference type="SAM" id="MobiDB-lite"/>
    </source>
</evidence>
<accession>A0ABY2JXB5</accession>
<evidence type="ECO:0008006" key="4">
    <source>
        <dbReference type="Google" id="ProtNLM"/>
    </source>
</evidence>
<sequence length="246" mass="26118">MPASTTVAPAAALRPVRHHAALLAGLAVVSGSALTGCVPEPPPLAQVWPSVRASVDEATSVRVSGDVRQGEGTIDVELAGALDDSSYAGRLIEEKGTVEVIAADDTTFIRPDEKFVSAKGGETFKDVDPGLWISVPSGRDGAFSMSTFYEGFVSALPDADAFDGQEPQAETLRLDGERVFKYSDVDAGDGHVSLYINQDDELVRLEVDGESDSKDGPAGTIDFRDWNEVPPTEAPPEDQIYQRPGL</sequence>
<organism evidence="2 3">
    <name type="scientific">Micrococcus lylae</name>
    <dbReference type="NCBI Taxonomy" id="1273"/>
    <lineage>
        <taxon>Bacteria</taxon>
        <taxon>Bacillati</taxon>
        <taxon>Actinomycetota</taxon>
        <taxon>Actinomycetes</taxon>
        <taxon>Micrococcales</taxon>
        <taxon>Micrococcaceae</taxon>
        <taxon>Micrococcus</taxon>
    </lineage>
</organism>
<proteinExistence type="predicted"/>
<dbReference type="Proteomes" id="UP000297477">
    <property type="component" value="Unassembled WGS sequence"/>
</dbReference>
<dbReference type="RefSeq" id="WP_067191244.1">
    <property type="nucleotide sequence ID" value="NZ_SPKT01000024.1"/>
</dbReference>
<evidence type="ECO:0000313" key="3">
    <source>
        <dbReference type="Proteomes" id="UP000297477"/>
    </source>
</evidence>